<feature type="chain" id="PRO_5045741385" evidence="1">
    <location>
        <begin position="24"/>
        <end position="184"/>
    </location>
</feature>
<dbReference type="EMBL" id="CP115543">
    <property type="protein sequence ID" value="WNH50592.1"/>
    <property type="molecule type" value="Genomic_DNA"/>
</dbReference>
<dbReference type="Pfam" id="PF22741">
    <property type="entry name" value="PTP-NADK"/>
    <property type="match status" value="1"/>
</dbReference>
<dbReference type="InterPro" id="IPR055214">
    <property type="entry name" value="PTP-NADK"/>
</dbReference>
<reference evidence="3 4" key="1">
    <citation type="submission" date="2022-12" db="EMBL/GenBank/DDBJ databases">
        <title>Two new species, Stenotrophomonas aracearum and Stenotrophomonas oahuensis, isolated from Anthurium (Araceae family) in Hawaii.</title>
        <authorList>
            <person name="Chunag S.C."/>
            <person name="Dobhal S."/>
            <person name="Alvarez A."/>
            <person name="Arif M."/>
        </authorList>
    </citation>
    <scope>NUCLEOTIDE SEQUENCE [LARGE SCALE GENOMIC DNA]</scope>
    <source>
        <strain evidence="3 4">A5588</strain>
    </source>
</reference>
<feature type="signal peptide" evidence="1">
    <location>
        <begin position="1"/>
        <end position="23"/>
    </location>
</feature>
<proteinExistence type="predicted"/>
<keyword evidence="3" id="KW-0808">Transferase</keyword>
<evidence type="ECO:0000313" key="3">
    <source>
        <dbReference type="EMBL" id="WNH50592.1"/>
    </source>
</evidence>
<dbReference type="InterPro" id="IPR029021">
    <property type="entry name" value="Prot-tyrosine_phosphatase-like"/>
</dbReference>
<accession>A0ABY9YI89</accession>
<feature type="domain" description="DSP-PTPase phosphatase fused to NAD+ Kinase" evidence="2">
    <location>
        <begin position="51"/>
        <end position="174"/>
    </location>
</feature>
<evidence type="ECO:0000313" key="4">
    <source>
        <dbReference type="Proteomes" id="UP001305421"/>
    </source>
</evidence>
<evidence type="ECO:0000256" key="1">
    <source>
        <dbReference type="SAM" id="SignalP"/>
    </source>
</evidence>
<dbReference type="SUPFAM" id="SSF52799">
    <property type="entry name" value="(Phosphotyrosine protein) phosphatases II"/>
    <property type="match status" value="1"/>
</dbReference>
<gene>
    <name evidence="3" type="ORF">PDM28_02100</name>
</gene>
<sequence>MRWLERPAFLLILAMSMVSPAPAVERGSAPLPARPELPATAFPNAFHQPDEGLYTGGQPSAAQVQQAASAGIATVIDLRQPDEDRGFDEATTAADLGLNYVRIPVAGAAGLTAANAQALQAALTQSNGPVLLHCASGNRVGALLALLKHQQGASTEDALQFGRSAGMTSLETQTRALLEQDAAR</sequence>
<protein>
    <submittedName>
        <fullName evidence="3">Sulfur transferase domain-containing protein</fullName>
    </submittedName>
</protein>
<dbReference type="Proteomes" id="UP001305421">
    <property type="component" value="Chromosome"/>
</dbReference>
<evidence type="ECO:0000259" key="2">
    <source>
        <dbReference type="Pfam" id="PF22741"/>
    </source>
</evidence>
<keyword evidence="4" id="KW-1185">Reference proteome</keyword>
<dbReference type="Gene3D" id="3.90.190.10">
    <property type="entry name" value="Protein tyrosine phosphatase superfamily"/>
    <property type="match status" value="1"/>
</dbReference>
<dbReference type="GO" id="GO:0016740">
    <property type="term" value="F:transferase activity"/>
    <property type="evidence" value="ECO:0007669"/>
    <property type="project" value="UniProtKB-KW"/>
</dbReference>
<name>A0ABY9YI89_9GAMM</name>
<keyword evidence="1" id="KW-0732">Signal</keyword>
<organism evidence="3 4">
    <name type="scientific">Stenotrophomonas aracearum</name>
    <dbReference type="NCBI Taxonomy" id="3003272"/>
    <lineage>
        <taxon>Bacteria</taxon>
        <taxon>Pseudomonadati</taxon>
        <taxon>Pseudomonadota</taxon>
        <taxon>Gammaproteobacteria</taxon>
        <taxon>Lysobacterales</taxon>
        <taxon>Lysobacteraceae</taxon>
        <taxon>Stenotrophomonas</taxon>
    </lineage>
</organism>